<evidence type="ECO:0000313" key="3">
    <source>
        <dbReference type="EMBL" id="SIR00390.1"/>
    </source>
</evidence>
<dbReference type="RefSeq" id="WP_037008330.1">
    <property type="nucleotide sequence ID" value="NZ_FMUP01000002.1"/>
</dbReference>
<dbReference type="EMBL" id="FTMC01000013">
    <property type="protein sequence ID" value="SIR00390.1"/>
    <property type="molecule type" value="Genomic_DNA"/>
</dbReference>
<keyword evidence="4" id="KW-1185">Reference proteome</keyword>
<dbReference type="OrthoDB" id="7030035at2"/>
<protein>
    <recommendedName>
        <fullName evidence="6">Lipoprotein</fullName>
    </recommendedName>
</protein>
<dbReference type="EMBL" id="JTAK01000004">
    <property type="protein sequence ID" value="KHO64844.1"/>
    <property type="molecule type" value="Genomic_DNA"/>
</dbReference>
<gene>
    <name evidence="2" type="ORF">PT85_11755</name>
    <name evidence="3" type="ORF">SAMN05421672_1139</name>
</gene>
<evidence type="ECO:0008006" key="6">
    <source>
        <dbReference type="Google" id="ProtNLM"/>
    </source>
</evidence>
<dbReference type="Proteomes" id="UP000186079">
    <property type="component" value="Unassembled WGS sequence"/>
</dbReference>
<dbReference type="PATRIC" id="fig|706570.3.peg.2073"/>
<reference evidence="3 5" key="2">
    <citation type="submission" date="2017-01" db="EMBL/GenBank/DDBJ databases">
        <authorList>
            <person name="Mah S.A."/>
            <person name="Swanson W.J."/>
            <person name="Moy G.W."/>
            <person name="Vacquier V.D."/>
        </authorList>
    </citation>
    <scope>NUCLEOTIDE SEQUENCE [LARGE SCALE GENOMIC DNA]</scope>
    <source>
        <strain evidence="3 5">ATCC 29606</strain>
    </source>
</reference>
<evidence type="ECO:0000313" key="5">
    <source>
        <dbReference type="Proteomes" id="UP000186079"/>
    </source>
</evidence>
<accession>A0A0B3BVX6</accession>
<dbReference type="AlphaFoldDB" id="A0A0B2D2X9"/>
<organism evidence="2 4">
    <name type="scientific">Pseudomonas flexibilis</name>
    <dbReference type="NCBI Taxonomy" id="706570"/>
    <lineage>
        <taxon>Bacteria</taxon>
        <taxon>Pseudomonadati</taxon>
        <taxon>Pseudomonadota</taxon>
        <taxon>Gammaproteobacteria</taxon>
        <taxon>Pseudomonadales</taxon>
        <taxon>Pseudomonadaceae</taxon>
        <taxon>Pseudomonas</taxon>
    </lineage>
</organism>
<evidence type="ECO:0000313" key="2">
    <source>
        <dbReference type="EMBL" id="KHO64844.1"/>
    </source>
</evidence>
<reference evidence="2 4" key="1">
    <citation type="submission" date="2014-11" db="EMBL/GenBank/DDBJ databases">
        <title>Genome sequence of Pseudomonas tuomuerensis JCM 14085.</title>
        <authorList>
            <person name="Shin S.-K."/>
            <person name="Yi H."/>
        </authorList>
    </citation>
    <scope>NUCLEOTIDE SEQUENCE [LARGE SCALE GENOMIC DNA]</scope>
    <source>
        <strain evidence="2 4">JCM 14085</strain>
    </source>
</reference>
<evidence type="ECO:0000256" key="1">
    <source>
        <dbReference type="SAM" id="MobiDB-lite"/>
    </source>
</evidence>
<accession>A0A0B2D2X9</accession>
<proteinExistence type="predicted"/>
<feature type="compositionally biased region" description="Pro residues" evidence="1">
    <location>
        <begin position="40"/>
        <end position="60"/>
    </location>
</feature>
<dbReference type="PROSITE" id="PS51257">
    <property type="entry name" value="PROKAR_LIPOPROTEIN"/>
    <property type="match status" value="1"/>
</dbReference>
<feature type="region of interest" description="Disordered" evidence="1">
    <location>
        <begin position="20"/>
        <end position="77"/>
    </location>
</feature>
<sequence length="77" mass="7994">MRLAHLILPALLGVVLVGCGPDEEDRIDTTPAPQTNEPVQPVPPPAEPAPPTTPTPPPTTPSGVPEESDMNTNPAQD</sequence>
<dbReference type="Proteomes" id="UP000030980">
    <property type="component" value="Unassembled WGS sequence"/>
</dbReference>
<name>A0A0B2D2X9_9PSED</name>
<evidence type="ECO:0000313" key="4">
    <source>
        <dbReference type="Proteomes" id="UP000030980"/>
    </source>
</evidence>